<feature type="domain" description="Heparan-alpha-glucosaminide N-acetyltransferase catalytic" evidence="2">
    <location>
        <begin position="13"/>
        <end position="235"/>
    </location>
</feature>
<sequence length="247" mass="28374">MGEWQPLRRSSQRFQEIDLLRASAIVFMVIFHAVYDLHEFAGAAVDYRASFWFILGKTSALLFILLSGLSSGLSTFPVRRGLNILLYGMGVTLVTYLVMKEEYVRFGILHFLGTAMILSPLFRRLSSRLLGVITVLTAFLGFWFKTLTVQTSFFLPLGLMYEGFSSIDYYPLFPYLAVTIIGILIYRHFYAQGAGNGKPSQNFLLWSRPRINWRLPGWVQWLSRNSLGIYLIHQPILLLLLYLSKHL</sequence>
<dbReference type="InterPro" id="IPR012429">
    <property type="entry name" value="HGSNAT_cat"/>
</dbReference>
<dbReference type="STRING" id="476652.DEAC_c37510"/>
<comment type="caution">
    <text evidence="3">The sequence shown here is derived from an EMBL/GenBank/DDBJ whole genome shotgun (WGS) entry which is preliminary data.</text>
</comment>
<dbReference type="PATRIC" id="fig|476652.3.peg.3965"/>
<name>A0A0J1FLR9_9FIRM</name>
<organism evidence="3 4">
    <name type="scientific">Desulfosporosinus acididurans</name>
    <dbReference type="NCBI Taxonomy" id="476652"/>
    <lineage>
        <taxon>Bacteria</taxon>
        <taxon>Bacillati</taxon>
        <taxon>Bacillota</taxon>
        <taxon>Clostridia</taxon>
        <taxon>Eubacteriales</taxon>
        <taxon>Desulfitobacteriaceae</taxon>
        <taxon>Desulfosporosinus</taxon>
    </lineage>
</organism>
<keyword evidence="4" id="KW-1185">Reference proteome</keyword>
<reference evidence="3 4" key="1">
    <citation type="submission" date="2015-06" db="EMBL/GenBank/DDBJ databases">
        <title>Draft genome of the moderately acidophilic sulfate reducer Candidatus Desulfosporosinus acididurans strain M1.</title>
        <authorList>
            <person name="Poehlein A."/>
            <person name="Petzsch P."/>
            <person name="Johnson B.D."/>
            <person name="Schloemann M."/>
            <person name="Daniel R."/>
            <person name="Muehling M."/>
        </authorList>
    </citation>
    <scope>NUCLEOTIDE SEQUENCE [LARGE SCALE GENOMIC DNA]</scope>
    <source>
        <strain evidence="3 4">M1</strain>
    </source>
</reference>
<evidence type="ECO:0000313" key="4">
    <source>
        <dbReference type="Proteomes" id="UP000036356"/>
    </source>
</evidence>
<dbReference type="Proteomes" id="UP000036356">
    <property type="component" value="Unassembled WGS sequence"/>
</dbReference>
<keyword evidence="3" id="KW-0012">Acyltransferase</keyword>
<dbReference type="GO" id="GO:0016746">
    <property type="term" value="F:acyltransferase activity"/>
    <property type="evidence" value="ECO:0007669"/>
    <property type="project" value="UniProtKB-KW"/>
</dbReference>
<dbReference type="RefSeq" id="WP_047811531.1">
    <property type="nucleotide sequence ID" value="NZ_LDZY01000015.1"/>
</dbReference>
<evidence type="ECO:0000313" key="3">
    <source>
        <dbReference type="EMBL" id="KLU64317.1"/>
    </source>
</evidence>
<keyword evidence="1" id="KW-0472">Membrane</keyword>
<feature type="transmembrane region" description="Helical" evidence="1">
    <location>
        <begin position="49"/>
        <end position="69"/>
    </location>
</feature>
<feature type="transmembrane region" description="Helical" evidence="1">
    <location>
        <begin position="129"/>
        <end position="149"/>
    </location>
</feature>
<gene>
    <name evidence="3" type="ORF">DEAC_c37510</name>
</gene>
<proteinExistence type="predicted"/>
<feature type="transmembrane region" description="Helical" evidence="1">
    <location>
        <begin position="169"/>
        <end position="189"/>
    </location>
</feature>
<feature type="transmembrane region" description="Helical" evidence="1">
    <location>
        <begin position="81"/>
        <end position="98"/>
    </location>
</feature>
<evidence type="ECO:0000256" key="1">
    <source>
        <dbReference type="SAM" id="Phobius"/>
    </source>
</evidence>
<keyword evidence="3" id="KW-0808">Transferase</keyword>
<feature type="transmembrane region" description="Helical" evidence="1">
    <location>
        <begin position="227"/>
        <end position="244"/>
    </location>
</feature>
<keyword evidence="1" id="KW-0812">Transmembrane</keyword>
<accession>A0A0J1FLR9</accession>
<dbReference type="EMBL" id="LDZY01000015">
    <property type="protein sequence ID" value="KLU64317.1"/>
    <property type="molecule type" value="Genomic_DNA"/>
</dbReference>
<dbReference type="AlphaFoldDB" id="A0A0J1FLR9"/>
<evidence type="ECO:0000259" key="2">
    <source>
        <dbReference type="Pfam" id="PF07786"/>
    </source>
</evidence>
<dbReference type="Pfam" id="PF07786">
    <property type="entry name" value="HGSNAT_cat"/>
    <property type="match status" value="1"/>
</dbReference>
<protein>
    <submittedName>
        <fullName evidence="3">Acyltransferase family protein</fullName>
    </submittedName>
</protein>
<keyword evidence="1" id="KW-1133">Transmembrane helix</keyword>
<feature type="transmembrane region" description="Helical" evidence="1">
    <location>
        <begin position="20"/>
        <end position="37"/>
    </location>
</feature>
<feature type="transmembrane region" description="Helical" evidence="1">
    <location>
        <begin position="104"/>
        <end position="122"/>
    </location>
</feature>